<evidence type="ECO:0000256" key="1">
    <source>
        <dbReference type="SAM" id="MobiDB-lite"/>
    </source>
</evidence>
<feature type="domain" description="Myb/SANT-like DNA-binding" evidence="2">
    <location>
        <begin position="10"/>
        <end position="85"/>
    </location>
</feature>
<accession>A0A401T384</accession>
<dbReference type="PANTHER" id="PTHR23098:SF16">
    <property type="entry name" value="REGULATORY PROTEIN ZESTE"/>
    <property type="match status" value="1"/>
</dbReference>
<sequence length="472" mass="49567">MAARRGKVARRFSGTSLGVLAAAVRARAGVLFPRSGKKVPSSLSKRAWLEVAEEVSRLSITPRTWIQCRKRFNDLTRSAREKAAHNMRERSRLGGGTTDVVALTPVEQSAMDISGIPREISIGDGEAGGFSKHGDCFTIVPLHTAQAIPVSIKASPSPREVFQEEPSVEDRPAASPASAELAEPGPGLSEAQGPAPLGGTERKPEAPGQGLGSEVSRRRALPFPGAAEWDDPRDPAIKRKMLEAHHRLYQVLEGLPKTLSAMSESMEESTSAMCRVVSHVVSTLQSTLASSSTPRESAVAEPPQPETPSPTLEALIEAQTAAVQALGTNVCSALERLTGRLDTLVDRVDWGFETVSHLLRCALPLAGGSEEAEPSEGGGDDASGQASFALTRGACPPFPPSPPPRAAQPTLPNGQLSQGALAAGLAALPPQGPALRARAPRSQRSQPSQEPPAVSCLTGETSRRSGKVGLSH</sequence>
<keyword evidence="4" id="KW-1185">Reference proteome</keyword>
<dbReference type="InterPro" id="IPR028002">
    <property type="entry name" value="Myb_DNA-bind_5"/>
</dbReference>
<dbReference type="Proteomes" id="UP000287033">
    <property type="component" value="Unassembled WGS sequence"/>
</dbReference>
<dbReference type="GO" id="GO:0005634">
    <property type="term" value="C:nucleus"/>
    <property type="evidence" value="ECO:0007669"/>
    <property type="project" value="TreeGrafter"/>
</dbReference>
<evidence type="ECO:0000313" key="4">
    <source>
        <dbReference type="Proteomes" id="UP000287033"/>
    </source>
</evidence>
<dbReference type="AlphaFoldDB" id="A0A401T384"/>
<gene>
    <name evidence="3" type="ORF">chiPu_0015620</name>
</gene>
<feature type="region of interest" description="Disordered" evidence="1">
    <location>
        <begin position="368"/>
        <end position="472"/>
    </location>
</feature>
<organism evidence="3 4">
    <name type="scientific">Chiloscyllium punctatum</name>
    <name type="common">Brownbanded bambooshark</name>
    <name type="synonym">Hemiscyllium punctatum</name>
    <dbReference type="NCBI Taxonomy" id="137246"/>
    <lineage>
        <taxon>Eukaryota</taxon>
        <taxon>Metazoa</taxon>
        <taxon>Chordata</taxon>
        <taxon>Craniata</taxon>
        <taxon>Vertebrata</taxon>
        <taxon>Chondrichthyes</taxon>
        <taxon>Elasmobranchii</taxon>
        <taxon>Galeomorphii</taxon>
        <taxon>Galeoidea</taxon>
        <taxon>Orectolobiformes</taxon>
        <taxon>Hemiscylliidae</taxon>
        <taxon>Chiloscyllium</taxon>
    </lineage>
</organism>
<protein>
    <recommendedName>
        <fullName evidence="2">Myb/SANT-like DNA-binding domain-containing protein</fullName>
    </recommendedName>
</protein>
<proteinExistence type="predicted"/>
<evidence type="ECO:0000259" key="2">
    <source>
        <dbReference type="Pfam" id="PF13873"/>
    </source>
</evidence>
<comment type="caution">
    <text evidence="3">The sequence shown here is derived from an EMBL/GenBank/DDBJ whole genome shotgun (WGS) entry which is preliminary data.</text>
</comment>
<dbReference type="PANTHER" id="PTHR23098">
    <property type="entry name" value="AGAP001331-PA-RELATED"/>
    <property type="match status" value="1"/>
</dbReference>
<feature type="compositionally biased region" description="Pro residues" evidence="1">
    <location>
        <begin position="396"/>
        <end position="406"/>
    </location>
</feature>
<dbReference type="EMBL" id="BEZZ01000943">
    <property type="protein sequence ID" value="GCC37119.1"/>
    <property type="molecule type" value="Genomic_DNA"/>
</dbReference>
<feature type="region of interest" description="Disordered" evidence="1">
    <location>
        <begin position="287"/>
        <end position="310"/>
    </location>
</feature>
<evidence type="ECO:0000313" key="3">
    <source>
        <dbReference type="EMBL" id="GCC37119.1"/>
    </source>
</evidence>
<reference evidence="3 4" key="1">
    <citation type="journal article" date="2018" name="Nat. Ecol. Evol.">
        <title>Shark genomes provide insights into elasmobranch evolution and the origin of vertebrates.</title>
        <authorList>
            <person name="Hara Y"/>
            <person name="Yamaguchi K"/>
            <person name="Onimaru K"/>
            <person name="Kadota M"/>
            <person name="Koyanagi M"/>
            <person name="Keeley SD"/>
            <person name="Tatsumi K"/>
            <person name="Tanaka K"/>
            <person name="Motone F"/>
            <person name="Kageyama Y"/>
            <person name="Nozu R"/>
            <person name="Adachi N"/>
            <person name="Nishimura O"/>
            <person name="Nakagawa R"/>
            <person name="Tanegashima C"/>
            <person name="Kiyatake I"/>
            <person name="Matsumoto R"/>
            <person name="Murakumo K"/>
            <person name="Nishida K"/>
            <person name="Terakita A"/>
            <person name="Kuratani S"/>
            <person name="Sato K"/>
            <person name="Hyodo S Kuraku.S."/>
        </authorList>
    </citation>
    <scope>NUCLEOTIDE SEQUENCE [LARGE SCALE GENOMIC DNA]</scope>
</reference>
<feature type="compositionally biased region" description="Low complexity" evidence="1">
    <location>
        <begin position="407"/>
        <end position="437"/>
    </location>
</feature>
<feature type="compositionally biased region" description="Low complexity" evidence="1">
    <location>
        <begin position="173"/>
        <end position="187"/>
    </location>
</feature>
<dbReference type="OrthoDB" id="9928592at2759"/>
<dbReference type="Pfam" id="PF13873">
    <property type="entry name" value="Myb_DNA-bind_5"/>
    <property type="match status" value="1"/>
</dbReference>
<name>A0A401T384_CHIPU</name>
<feature type="region of interest" description="Disordered" evidence="1">
    <location>
        <begin position="155"/>
        <end position="217"/>
    </location>
</feature>